<proteinExistence type="predicted"/>
<name>A0A8S1YK76_9CILI</name>
<dbReference type="Proteomes" id="UP000689195">
    <property type="component" value="Unassembled WGS sequence"/>
</dbReference>
<evidence type="ECO:0000313" key="1">
    <source>
        <dbReference type="EMBL" id="CAD8213821.1"/>
    </source>
</evidence>
<dbReference type="PANTHER" id="PTHR33706:SF1">
    <property type="entry name" value="TPR REPEAT PROTEIN"/>
    <property type="match status" value="1"/>
</dbReference>
<dbReference type="EMBL" id="CAJJDO010000187">
    <property type="protein sequence ID" value="CAD8213821.1"/>
    <property type="molecule type" value="Genomic_DNA"/>
</dbReference>
<keyword evidence="2" id="KW-1185">Reference proteome</keyword>
<dbReference type="OrthoDB" id="312320at2759"/>
<reference evidence="1" key="1">
    <citation type="submission" date="2021-01" db="EMBL/GenBank/DDBJ databases">
        <authorList>
            <consortium name="Genoscope - CEA"/>
            <person name="William W."/>
        </authorList>
    </citation>
    <scope>NUCLEOTIDE SEQUENCE</scope>
</reference>
<accession>A0A8S1YK76</accession>
<dbReference type="PANTHER" id="PTHR33706">
    <property type="entry name" value="MORN VARIANT REPEAT PROTEIN"/>
    <property type="match status" value="1"/>
</dbReference>
<organism evidence="1 2">
    <name type="scientific">Paramecium pentaurelia</name>
    <dbReference type="NCBI Taxonomy" id="43138"/>
    <lineage>
        <taxon>Eukaryota</taxon>
        <taxon>Sar</taxon>
        <taxon>Alveolata</taxon>
        <taxon>Ciliophora</taxon>
        <taxon>Intramacronucleata</taxon>
        <taxon>Oligohymenophorea</taxon>
        <taxon>Peniculida</taxon>
        <taxon>Parameciidae</taxon>
        <taxon>Paramecium</taxon>
    </lineage>
</organism>
<protein>
    <submittedName>
        <fullName evidence="1">Uncharacterized protein</fullName>
    </submittedName>
</protein>
<sequence length="233" mass="27759">MIPLDSQLSKIGTKDLEVKKWDLFNVKLVQTTILIIFIEDNYIKYVQDGVILRMKLRTFGSQVYESEEYFNDYKKGTWKFIYKNKIIGGGTYSDSGQRNGKLIELSQGFYKYSQVTYKCEDKNVKKLEIGIFFGKRILEISSIKKQEVAHMMIRWMEIEFRQEYELCDDFHFYLFGSKQVIYNGEYKMVKKLEYGLKQIEIIKQKKFNMIIDNDNKKHNLSLSLQNIIQYIIS</sequence>
<comment type="caution">
    <text evidence="1">The sequence shown here is derived from an EMBL/GenBank/DDBJ whole genome shotgun (WGS) entry which is preliminary data.</text>
</comment>
<gene>
    <name evidence="1" type="ORF">PPENT_87.1.T1870017</name>
</gene>
<dbReference type="AlphaFoldDB" id="A0A8S1YK76"/>
<evidence type="ECO:0000313" key="2">
    <source>
        <dbReference type="Proteomes" id="UP000689195"/>
    </source>
</evidence>